<organism evidence="1">
    <name type="scientific">Ovis aries</name>
    <name type="common">Sheep</name>
    <dbReference type="NCBI Taxonomy" id="9940"/>
    <lineage>
        <taxon>Eukaryota</taxon>
        <taxon>Metazoa</taxon>
        <taxon>Chordata</taxon>
        <taxon>Craniata</taxon>
        <taxon>Vertebrata</taxon>
        <taxon>Euteleostomi</taxon>
        <taxon>Mammalia</taxon>
        <taxon>Eutheria</taxon>
        <taxon>Laurasiatheria</taxon>
        <taxon>Artiodactyla</taxon>
        <taxon>Ruminantia</taxon>
        <taxon>Pecora</taxon>
        <taxon>Bovidae</taxon>
        <taxon>Caprinae</taxon>
        <taxon>Ovis</taxon>
    </lineage>
</organism>
<gene>
    <name evidence="1" type="primary">LMF1</name>
</gene>
<dbReference type="Ensembl" id="ENSOART00020079817.1">
    <property type="protein sequence ID" value="ENSOARP00020044102.1"/>
    <property type="gene ID" value="ENSOARG00020021127.2"/>
</dbReference>
<reference evidence="1" key="1">
    <citation type="submission" date="2020-11" db="EMBL/GenBank/DDBJ databases">
        <authorList>
            <person name="Davenport K.M."/>
            <person name="Bickhart D.M."/>
            <person name="Smith T.P.L."/>
            <person name="Murdoch B.M."/>
            <person name="Rosen B.D."/>
        </authorList>
    </citation>
    <scope>NUCLEOTIDE SEQUENCE [LARGE SCALE GENOMIC DNA]</scope>
    <source>
        <strain evidence="1">OAR_USU_Benz2616</strain>
    </source>
</reference>
<proteinExistence type="predicted"/>
<accession>A0AC11DFK4</accession>
<protein>
    <submittedName>
        <fullName evidence="1">Lipase maturation factor 1</fullName>
    </submittedName>
</protein>
<sequence>MAAPGESLRRRKAGAGDPEPEASAGQGRDLKGRPARLRAGTFWLTRIVLLRALAFVYFVAFLVAFHQNKQLIGDRGLLPCRTYLQSVQRHFGGRVSWDALSYAPTILWLLDWSHMDANLDALALLGLGISSFILVSGCANMVLMAALWVLYMSLVNVGQIWYSFGKWRSHNLGVGCARRRVSSPAAAPAASGLCPHPCSLPDEARCRLAPPPITPPVLAEGTQRASRTSALVFLLVTGGPQCPAGRPSLPSVHGDTPEGAGFLGPHGLGSSWVSAGRLQVLLCSAGSTTPRAPELAEMQGLGSAASLDPNPLSLGAEAGAPCGPEACTGWWWGRSPVLASPRHPGPPSSCSLSGLCRRSMSSASLLKGHSLTSRAGPPAMSRTGDLELVASSRDCIWAPWTVSQPLLGHSSTQRLSSVLCGFPLGSVQWAPKGRMAVGRGRRWTEALGWESQLLETGFLGIFLCPLWTLSALPRGTPTSRVVVWGFRWLIFRIMLGAGLIKIRGDRCWRDLTCMDFHYETQPVPNPVAYFLHRSPWWFHRFETLSNHFLELVVPFFIFLGRRMCIVHGALQVLFQVVLIISGNLSFLNWLTIVPSLACFDDATLGGLFPSGPGRLKDQVLKIQEEEARGPGALRTRGRVARGMVNLALGVLVAWLSIPVVLNLLSPRQVMNSSFNPLRIVNTYGAFGSITRERTEVILQGTASANASAPDATWEDYEFKCKPGDLRRRPCLISPYHHRLDWLMWFAAFQTYEHNEWVIHLAGKLLANDAQALSLLARNPFEGRDPPRWVRGEHYRYKFSRPGGRHAAEGKWWIRRRLGPYFPPLSRQDLRGYFTSREWPYPEPE</sequence>
<name>A0AC11DFK4_SHEEP</name>
<evidence type="ECO:0000313" key="1">
    <source>
        <dbReference type="Ensembl" id="ENSOARP00020044102.1"/>
    </source>
</evidence>
<reference evidence="1" key="3">
    <citation type="submission" date="2025-09" db="UniProtKB">
        <authorList>
            <consortium name="Ensembl"/>
        </authorList>
    </citation>
    <scope>IDENTIFICATION</scope>
</reference>
<reference evidence="1" key="2">
    <citation type="submission" date="2025-08" db="UniProtKB">
        <authorList>
            <consortium name="Ensembl"/>
        </authorList>
    </citation>
    <scope>IDENTIFICATION</scope>
</reference>